<dbReference type="OrthoDB" id="166257at2157"/>
<dbReference type="AlphaFoldDB" id="A0A1I6I249"/>
<reference evidence="2" key="1">
    <citation type="submission" date="2016-10" db="EMBL/GenBank/DDBJ databases">
        <authorList>
            <person name="Varghese N."/>
            <person name="Submissions S."/>
        </authorList>
    </citation>
    <scope>NUCLEOTIDE SEQUENCE [LARGE SCALE GENOMIC DNA]</scope>
    <source>
        <strain evidence="2">CGMCC 1.7736</strain>
    </source>
</reference>
<protein>
    <submittedName>
        <fullName evidence="1">Uncharacterized protein</fullName>
    </submittedName>
</protein>
<accession>A0A1I6I249</accession>
<dbReference type="RefSeq" id="WP_089808531.1">
    <property type="nucleotide sequence ID" value="NZ_FOYT01000002.1"/>
</dbReference>
<sequence length="106" mass="11740">MATHVSREGCDGATLPAVVPFEVDCPSRLSWELGSRVVGDDDATLRGEWEHTGSSWTLALYRVTTHTDVVRLRTPVGRERFYGAARMDLDAAVPTLADAPTWRRRA</sequence>
<dbReference type="Proteomes" id="UP000198531">
    <property type="component" value="Unassembled WGS sequence"/>
</dbReference>
<keyword evidence="2" id="KW-1185">Reference proteome</keyword>
<proteinExistence type="predicted"/>
<evidence type="ECO:0000313" key="1">
    <source>
        <dbReference type="EMBL" id="SFR60708.1"/>
    </source>
</evidence>
<gene>
    <name evidence="1" type="ORF">SAMN04487947_2757</name>
</gene>
<name>A0A1I6I249_9EURY</name>
<dbReference type="STRING" id="553469.SAMN04487947_2757"/>
<organism evidence="1 2">
    <name type="scientific">Halogeometricum rufum</name>
    <dbReference type="NCBI Taxonomy" id="553469"/>
    <lineage>
        <taxon>Archaea</taxon>
        <taxon>Methanobacteriati</taxon>
        <taxon>Methanobacteriota</taxon>
        <taxon>Stenosarchaea group</taxon>
        <taxon>Halobacteria</taxon>
        <taxon>Halobacteriales</taxon>
        <taxon>Haloferacaceae</taxon>
        <taxon>Halogeometricum</taxon>
    </lineage>
</organism>
<evidence type="ECO:0000313" key="2">
    <source>
        <dbReference type="Proteomes" id="UP000198531"/>
    </source>
</evidence>
<dbReference type="EMBL" id="FOYT01000002">
    <property type="protein sequence ID" value="SFR60708.1"/>
    <property type="molecule type" value="Genomic_DNA"/>
</dbReference>